<dbReference type="AlphaFoldDB" id="A0A6A3IGX4"/>
<feature type="transmembrane region" description="Helical" evidence="2">
    <location>
        <begin position="78"/>
        <end position="96"/>
    </location>
</feature>
<proteinExistence type="predicted"/>
<feature type="transmembrane region" description="Helical" evidence="2">
    <location>
        <begin position="195"/>
        <end position="217"/>
    </location>
</feature>
<protein>
    <submittedName>
        <fullName evidence="3">Uncharacterized protein</fullName>
    </submittedName>
</protein>
<keyword evidence="2" id="KW-0812">Transmembrane</keyword>
<gene>
    <name evidence="3" type="ORF">PF011_g21639</name>
</gene>
<evidence type="ECO:0000256" key="2">
    <source>
        <dbReference type="SAM" id="Phobius"/>
    </source>
</evidence>
<keyword evidence="2" id="KW-0472">Membrane</keyword>
<feature type="transmembrane region" description="Helical" evidence="2">
    <location>
        <begin position="146"/>
        <end position="164"/>
    </location>
</feature>
<feature type="transmembrane region" description="Helical" evidence="2">
    <location>
        <begin position="117"/>
        <end position="140"/>
    </location>
</feature>
<organism evidence="3 4">
    <name type="scientific">Phytophthora fragariae</name>
    <dbReference type="NCBI Taxonomy" id="53985"/>
    <lineage>
        <taxon>Eukaryota</taxon>
        <taxon>Sar</taxon>
        <taxon>Stramenopiles</taxon>
        <taxon>Oomycota</taxon>
        <taxon>Peronosporomycetes</taxon>
        <taxon>Peronosporales</taxon>
        <taxon>Peronosporaceae</taxon>
        <taxon>Phytophthora</taxon>
    </lineage>
</organism>
<evidence type="ECO:0000313" key="3">
    <source>
        <dbReference type="EMBL" id="KAE8982379.1"/>
    </source>
</evidence>
<evidence type="ECO:0000313" key="4">
    <source>
        <dbReference type="Proteomes" id="UP000460718"/>
    </source>
</evidence>
<dbReference type="EMBL" id="QXFW01002072">
    <property type="protein sequence ID" value="KAE8982379.1"/>
    <property type="molecule type" value="Genomic_DNA"/>
</dbReference>
<reference evidence="3 4" key="1">
    <citation type="submission" date="2018-09" db="EMBL/GenBank/DDBJ databases">
        <title>Genomic investigation of the strawberry pathogen Phytophthora fragariae indicates pathogenicity is determined by transcriptional variation in three key races.</title>
        <authorList>
            <person name="Adams T.M."/>
            <person name="Armitage A.D."/>
            <person name="Sobczyk M.K."/>
            <person name="Bates H.J."/>
            <person name="Dunwell J.M."/>
            <person name="Nellist C.F."/>
            <person name="Harrison R.J."/>
        </authorList>
    </citation>
    <scope>NUCLEOTIDE SEQUENCE [LARGE SCALE GENOMIC DNA]</scope>
    <source>
        <strain evidence="3 4">SCRP245</strain>
    </source>
</reference>
<dbReference type="Proteomes" id="UP000460718">
    <property type="component" value="Unassembled WGS sequence"/>
</dbReference>
<evidence type="ECO:0000256" key="1">
    <source>
        <dbReference type="SAM" id="Coils"/>
    </source>
</evidence>
<keyword evidence="1" id="KW-0175">Coiled coil</keyword>
<comment type="caution">
    <text evidence="3">The sequence shown here is derived from an EMBL/GenBank/DDBJ whole genome shotgun (WGS) entry which is preliminary data.</text>
</comment>
<sequence length="350" mass="39502">MGSRCHLLVDLWRSTQVKQHGSYSAGRVQDLAKYERLASFTRAIGVIVVTPLPCLAVTLFIDMLPLSPPSDGIHSNKLFLVREFYAFLVMTLLTLNQFRKGIPVLPYPTRKLIRDTFLVSGIIVGIMYGLILAVGFPLPFTTLTMVPPWTVLVLVCMGAQWAQLIRETAGAAMMFIGMMKLWVCDNLLVFVYPPYFYVFTTLSTTGQIAFVLLLPVIKVLMRKLFSRAVQHLSDETPGIIVFNADVFGSLFVAYCMQRSPSTWTTTGVMMLDIITMTLALRDVHNARKELQELEQQLDKAHAWRSYMYHGARKNTDLALELSHQRPPRTALSIREGKYSGLSEFIPPTME</sequence>
<accession>A0A6A3IGX4</accession>
<feature type="transmembrane region" description="Helical" evidence="2">
    <location>
        <begin position="171"/>
        <end position="189"/>
    </location>
</feature>
<name>A0A6A3IGX4_9STRA</name>
<keyword evidence="2" id="KW-1133">Transmembrane helix</keyword>
<feature type="transmembrane region" description="Helical" evidence="2">
    <location>
        <begin position="43"/>
        <end position="66"/>
    </location>
</feature>
<feature type="coiled-coil region" evidence="1">
    <location>
        <begin position="276"/>
        <end position="303"/>
    </location>
</feature>